<dbReference type="InterPro" id="IPR024671">
    <property type="entry name" value="Atg22-like"/>
</dbReference>
<dbReference type="SUPFAM" id="SSF103473">
    <property type="entry name" value="MFS general substrate transporter"/>
    <property type="match status" value="1"/>
</dbReference>
<keyword evidence="5 6" id="KW-0472">Membrane</keyword>
<feature type="transmembrane region" description="Helical" evidence="6">
    <location>
        <begin position="121"/>
        <end position="142"/>
    </location>
</feature>
<dbReference type="InterPro" id="IPR050495">
    <property type="entry name" value="ATG22/LtaA_families"/>
</dbReference>
<feature type="transmembrane region" description="Helical" evidence="6">
    <location>
        <begin position="314"/>
        <end position="333"/>
    </location>
</feature>
<evidence type="ECO:0000256" key="2">
    <source>
        <dbReference type="ARBA" id="ARBA00022448"/>
    </source>
</evidence>
<evidence type="ECO:0000256" key="6">
    <source>
        <dbReference type="SAM" id="Phobius"/>
    </source>
</evidence>
<feature type="transmembrane region" description="Helical" evidence="6">
    <location>
        <begin position="193"/>
        <end position="212"/>
    </location>
</feature>
<evidence type="ECO:0000256" key="4">
    <source>
        <dbReference type="ARBA" id="ARBA00022989"/>
    </source>
</evidence>
<sequence length="441" mass="48979">MQRRLDMKSNWKLFLSLPVLSWALYDFANTIFSSNVNTIFFPLFLADKIGGNQEMNQISSTFISYANAAASIFLVFFSPLFGASIDRTGKKKIWIIIFTFICVVATFLMGVFTAFTLPGNLLHLPTSLIFVILAFVVAKFFYQSSLIFYDAMLADIVEKTQVPLVSGFGVATGYMGTLLGLSIYPFVHHQYGIAFIATAVLFFLFSLPICLFTKDGKPHLNQTKTRFFSGYFDIWLTFKEMQKFKSIFIFMISYFFLNDAIATAIAMMAVYAKTIVHFSNSTFILLYFISTISSIVGSFLFGYITKAKGGKRSVLFVAMIMVCALVCACIATSQTLMWIAGSLFGVSLGAMWVASRSLIIDLSPEQKRGQFFGLFAFSGKVSAVFGPLLYGSITWGFASFGNVASRLALGSLVILTIIGTIVLLYVRDADHIKSEKFSNFS</sequence>
<dbReference type="PANTHER" id="PTHR23519:SF1">
    <property type="entry name" value="AUTOPHAGY-RELATED PROTEIN 22"/>
    <property type="match status" value="1"/>
</dbReference>
<dbReference type="AlphaFoldDB" id="A0A0A6VAY3"/>
<feature type="transmembrane region" description="Helical" evidence="6">
    <location>
        <begin position="247"/>
        <end position="272"/>
    </location>
</feature>
<accession>A0A0A6VAY3</accession>
<evidence type="ECO:0000313" key="8">
    <source>
        <dbReference type="EMBL" id="KHD85390.1"/>
    </source>
</evidence>
<dbReference type="InterPro" id="IPR020846">
    <property type="entry name" value="MFS_dom"/>
</dbReference>
<dbReference type="Pfam" id="PF11700">
    <property type="entry name" value="ATG22"/>
    <property type="match status" value="1"/>
</dbReference>
<feature type="domain" description="Major facilitator superfamily (MFS) profile" evidence="7">
    <location>
        <begin position="246"/>
        <end position="441"/>
    </location>
</feature>
<dbReference type="InterPro" id="IPR036259">
    <property type="entry name" value="MFS_trans_sf"/>
</dbReference>
<dbReference type="PANTHER" id="PTHR23519">
    <property type="entry name" value="AUTOPHAGY-RELATED PROTEIN 22"/>
    <property type="match status" value="1"/>
</dbReference>
<feature type="transmembrane region" description="Helical" evidence="6">
    <location>
        <begin position="407"/>
        <end position="426"/>
    </location>
</feature>
<reference evidence="8 9" key="1">
    <citation type="submission" date="2014-10" db="EMBL/GenBank/DDBJ databases">
        <title>Draft genome of phytase producing Bacillus ginsengihumi strain M2.11.</title>
        <authorList>
            <person name="Toymentseva A."/>
            <person name="Boulygina E.A."/>
            <person name="Kazakov S.V."/>
            <person name="Kayumov I."/>
            <person name="Suleimanova A.D."/>
            <person name="Mardanova A.M."/>
            <person name="Maria S.N."/>
            <person name="Sergey M.Y."/>
            <person name="Sharipova M.R."/>
        </authorList>
    </citation>
    <scope>NUCLEOTIDE SEQUENCE [LARGE SCALE GENOMIC DNA]</scope>
    <source>
        <strain evidence="8 9">M2.11</strain>
    </source>
</reference>
<feature type="transmembrane region" description="Helical" evidence="6">
    <location>
        <begin position="339"/>
        <end position="359"/>
    </location>
</feature>
<evidence type="ECO:0000256" key="5">
    <source>
        <dbReference type="ARBA" id="ARBA00023136"/>
    </source>
</evidence>
<keyword evidence="3 6" id="KW-0812">Transmembrane</keyword>
<evidence type="ECO:0000256" key="1">
    <source>
        <dbReference type="ARBA" id="ARBA00004651"/>
    </source>
</evidence>
<dbReference type="GO" id="GO:0022857">
    <property type="term" value="F:transmembrane transporter activity"/>
    <property type="evidence" value="ECO:0007669"/>
    <property type="project" value="InterPro"/>
</dbReference>
<dbReference type="Gene3D" id="1.20.1250.20">
    <property type="entry name" value="MFS general substrate transporter like domains"/>
    <property type="match status" value="2"/>
</dbReference>
<proteinExistence type="predicted"/>
<keyword evidence="2" id="KW-0813">Transport</keyword>
<dbReference type="EMBL" id="JRUN01000024">
    <property type="protein sequence ID" value="KHD85390.1"/>
    <property type="molecule type" value="Genomic_DNA"/>
</dbReference>
<dbReference type="PROSITE" id="PS50850">
    <property type="entry name" value="MFS"/>
    <property type="match status" value="1"/>
</dbReference>
<comment type="subcellular location">
    <subcellularLocation>
        <location evidence="1">Cell membrane</location>
        <topology evidence="1">Multi-pass membrane protein</topology>
    </subcellularLocation>
</comment>
<gene>
    <name evidence="8" type="ORF">NG54_09390</name>
</gene>
<feature type="transmembrane region" description="Helical" evidence="6">
    <location>
        <begin position="284"/>
        <end position="302"/>
    </location>
</feature>
<dbReference type="GO" id="GO:0005886">
    <property type="term" value="C:plasma membrane"/>
    <property type="evidence" value="ECO:0007669"/>
    <property type="project" value="UniProtKB-SubCell"/>
</dbReference>
<keyword evidence="4 6" id="KW-1133">Transmembrane helix</keyword>
<feature type="transmembrane region" description="Helical" evidence="6">
    <location>
        <begin position="162"/>
        <end position="187"/>
    </location>
</feature>
<protein>
    <submittedName>
        <fullName evidence="8">MFS transporter</fullName>
    </submittedName>
</protein>
<dbReference type="Proteomes" id="UP000030588">
    <property type="component" value="Unassembled WGS sequence"/>
</dbReference>
<feature type="transmembrane region" description="Helical" evidence="6">
    <location>
        <begin position="93"/>
        <end position="115"/>
    </location>
</feature>
<organism evidence="8 9">
    <name type="scientific">Heyndrickxia ginsengihumi</name>
    <dbReference type="NCBI Taxonomy" id="363870"/>
    <lineage>
        <taxon>Bacteria</taxon>
        <taxon>Bacillati</taxon>
        <taxon>Bacillota</taxon>
        <taxon>Bacilli</taxon>
        <taxon>Bacillales</taxon>
        <taxon>Bacillaceae</taxon>
        <taxon>Heyndrickxia</taxon>
    </lineage>
</organism>
<name>A0A0A6VAY3_9BACI</name>
<evidence type="ECO:0000313" key="9">
    <source>
        <dbReference type="Proteomes" id="UP000030588"/>
    </source>
</evidence>
<comment type="caution">
    <text evidence="8">The sequence shown here is derived from an EMBL/GenBank/DDBJ whole genome shotgun (WGS) entry which is preliminary data.</text>
</comment>
<evidence type="ECO:0000256" key="3">
    <source>
        <dbReference type="ARBA" id="ARBA00022692"/>
    </source>
</evidence>
<dbReference type="STRING" id="363870.NG54_09390"/>
<feature type="transmembrane region" description="Helical" evidence="6">
    <location>
        <begin position="371"/>
        <end position="395"/>
    </location>
</feature>
<evidence type="ECO:0000259" key="7">
    <source>
        <dbReference type="PROSITE" id="PS50850"/>
    </source>
</evidence>
<feature type="transmembrane region" description="Helical" evidence="6">
    <location>
        <begin position="62"/>
        <end position="81"/>
    </location>
</feature>